<evidence type="ECO:0000256" key="1">
    <source>
        <dbReference type="ARBA" id="ARBA00023015"/>
    </source>
</evidence>
<sequence length="190" mass="21502">MVTKQEQHEQRRLQLLQVALEQFVARGYYGTSTREISKAAGISSGLMFHYFNSKEHIYEELIKIGCQRMDIDFSSGMTDPAAFLHALVSELLAMLEYPFSAKMFVLMGNAFFHRDISQKVNDMLDVRNVSLLSKELIMEGQRLGQFKKGDPVALSLAFWNAIQGIAGHIALRPDDPMPEAAWIMDILTKS</sequence>
<dbReference type="InterPro" id="IPR036271">
    <property type="entry name" value="Tet_transcr_reg_TetR-rel_C_sf"/>
</dbReference>
<evidence type="ECO:0000256" key="4">
    <source>
        <dbReference type="PROSITE-ProRule" id="PRU00335"/>
    </source>
</evidence>
<dbReference type="PANTHER" id="PTHR30055:SF234">
    <property type="entry name" value="HTH-TYPE TRANSCRIPTIONAL REGULATOR BETI"/>
    <property type="match status" value="1"/>
</dbReference>
<dbReference type="InterPro" id="IPR050109">
    <property type="entry name" value="HTH-type_TetR-like_transc_reg"/>
</dbReference>
<accession>A0A1A5YEY3</accession>
<dbReference type="InterPro" id="IPR023772">
    <property type="entry name" value="DNA-bd_HTH_TetR-type_CS"/>
</dbReference>
<keyword evidence="1" id="KW-0805">Transcription regulation</keyword>
<dbReference type="SUPFAM" id="SSF48498">
    <property type="entry name" value="Tetracyclin repressor-like, C-terminal domain"/>
    <property type="match status" value="1"/>
</dbReference>
<dbReference type="EMBL" id="LYPA01000066">
    <property type="protein sequence ID" value="OBR64148.1"/>
    <property type="molecule type" value="Genomic_DNA"/>
</dbReference>
<dbReference type="Proteomes" id="UP000092024">
    <property type="component" value="Unassembled WGS sequence"/>
</dbReference>
<dbReference type="SUPFAM" id="SSF46689">
    <property type="entry name" value="Homeodomain-like"/>
    <property type="match status" value="1"/>
</dbReference>
<evidence type="ECO:0000259" key="5">
    <source>
        <dbReference type="PROSITE" id="PS50977"/>
    </source>
</evidence>
<dbReference type="Gene3D" id="1.10.357.10">
    <property type="entry name" value="Tetracycline Repressor, domain 2"/>
    <property type="match status" value="1"/>
</dbReference>
<dbReference type="AlphaFoldDB" id="A0A1A5YEY3"/>
<keyword evidence="7" id="KW-1185">Reference proteome</keyword>
<protein>
    <recommendedName>
        <fullName evidence="5">HTH tetR-type domain-containing protein</fullName>
    </recommendedName>
</protein>
<evidence type="ECO:0000313" key="7">
    <source>
        <dbReference type="Proteomes" id="UP000092024"/>
    </source>
</evidence>
<dbReference type="PROSITE" id="PS01081">
    <property type="entry name" value="HTH_TETR_1"/>
    <property type="match status" value="1"/>
</dbReference>
<dbReference type="Pfam" id="PF00440">
    <property type="entry name" value="TetR_N"/>
    <property type="match status" value="1"/>
</dbReference>
<feature type="DNA-binding region" description="H-T-H motif" evidence="4">
    <location>
        <begin position="32"/>
        <end position="51"/>
    </location>
</feature>
<dbReference type="PANTHER" id="PTHR30055">
    <property type="entry name" value="HTH-TYPE TRANSCRIPTIONAL REGULATOR RUTR"/>
    <property type="match status" value="1"/>
</dbReference>
<reference evidence="6 7" key="1">
    <citation type="submission" date="2016-05" db="EMBL/GenBank/DDBJ databases">
        <title>Paenibacillus oryzae. sp. nov., isolated from the rice root.</title>
        <authorList>
            <person name="Zhang J."/>
            <person name="Zhang X."/>
        </authorList>
    </citation>
    <scope>NUCLEOTIDE SEQUENCE [LARGE SCALE GENOMIC DNA]</scope>
    <source>
        <strain evidence="6 7">1DrF-4</strain>
    </source>
</reference>
<dbReference type="RefSeq" id="WP_068685333.1">
    <property type="nucleotide sequence ID" value="NZ_LYPA01000066.1"/>
</dbReference>
<evidence type="ECO:0000256" key="3">
    <source>
        <dbReference type="ARBA" id="ARBA00023163"/>
    </source>
</evidence>
<dbReference type="PROSITE" id="PS50977">
    <property type="entry name" value="HTH_TETR_2"/>
    <property type="match status" value="1"/>
</dbReference>
<organism evidence="6 7">
    <name type="scientific">Paenibacillus oryzae</name>
    <dbReference type="NCBI Taxonomy" id="1844972"/>
    <lineage>
        <taxon>Bacteria</taxon>
        <taxon>Bacillati</taxon>
        <taxon>Bacillota</taxon>
        <taxon>Bacilli</taxon>
        <taxon>Bacillales</taxon>
        <taxon>Paenibacillaceae</taxon>
        <taxon>Paenibacillus</taxon>
    </lineage>
</organism>
<keyword evidence="3" id="KW-0804">Transcription</keyword>
<feature type="domain" description="HTH tetR-type" evidence="5">
    <location>
        <begin position="9"/>
        <end position="69"/>
    </location>
</feature>
<evidence type="ECO:0000313" key="6">
    <source>
        <dbReference type="EMBL" id="OBR64148.1"/>
    </source>
</evidence>
<dbReference type="PRINTS" id="PR00455">
    <property type="entry name" value="HTHTETR"/>
</dbReference>
<gene>
    <name evidence="6" type="ORF">A7K91_16005</name>
</gene>
<evidence type="ECO:0000256" key="2">
    <source>
        <dbReference type="ARBA" id="ARBA00023125"/>
    </source>
</evidence>
<keyword evidence="2 4" id="KW-0238">DNA-binding</keyword>
<name>A0A1A5YEY3_9BACL</name>
<dbReference type="InterPro" id="IPR009057">
    <property type="entry name" value="Homeodomain-like_sf"/>
</dbReference>
<dbReference type="InterPro" id="IPR001647">
    <property type="entry name" value="HTH_TetR"/>
</dbReference>
<dbReference type="GO" id="GO:0003700">
    <property type="term" value="F:DNA-binding transcription factor activity"/>
    <property type="evidence" value="ECO:0007669"/>
    <property type="project" value="TreeGrafter"/>
</dbReference>
<proteinExistence type="predicted"/>
<dbReference type="GO" id="GO:0000976">
    <property type="term" value="F:transcription cis-regulatory region binding"/>
    <property type="evidence" value="ECO:0007669"/>
    <property type="project" value="TreeGrafter"/>
</dbReference>
<comment type="caution">
    <text evidence="6">The sequence shown here is derived from an EMBL/GenBank/DDBJ whole genome shotgun (WGS) entry which is preliminary data.</text>
</comment>
<dbReference type="STRING" id="1844972.A7K91_16005"/>